<dbReference type="GO" id="GO:0016020">
    <property type="term" value="C:membrane"/>
    <property type="evidence" value="ECO:0007669"/>
    <property type="project" value="UniProtKB-SubCell"/>
</dbReference>
<dbReference type="Proteomes" id="UP000245119">
    <property type="component" value="Linkage Group LG8"/>
</dbReference>
<feature type="region of interest" description="Disordered" evidence="7">
    <location>
        <begin position="245"/>
        <end position="281"/>
    </location>
</feature>
<feature type="transmembrane region" description="Helical" evidence="6">
    <location>
        <begin position="818"/>
        <end position="841"/>
    </location>
</feature>
<feature type="compositionally biased region" description="Basic residues" evidence="7">
    <location>
        <begin position="337"/>
        <end position="350"/>
    </location>
</feature>
<feature type="transmembrane region" description="Helical" evidence="6">
    <location>
        <begin position="34"/>
        <end position="51"/>
    </location>
</feature>
<dbReference type="PANTHER" id="PTHR12372">
    <property type="entry name" value="PECANEX"/>
    <property type="match status" value="1"/>
</dbReference>
<evidence type="ECO:0000256" key="2">
    <source>
        <dbReference type="ARBA" id="ARBA00010170"/>
    </source>
</evidence>
<dbReference type="InterPro" id="IPR039797">
    <property type="entry name" value="Pecanex"/>
</dbReference>
<feature type="region of interest" description="Disordered" evidence="7">
    <location>
        <begin position="337"/>
        <end position="374"/>
    </location>
</feature>
<feature type="compositionally biased region" description="Basic and acidic residues" evidence="7">
    <location>
        <begin position="591"/>
        <end position="613"/>
    </location>
</feature>
<evidence type="ECO:0000256" key="6">
    <source>
        <dbReference type="RuleBase" id="RU367089"/>
    </source>
</evidence>
<feature type="transmembrane region" description="Helical" evidence="6">
    <location>
        <begin position="847"/>
        <end position="867"/>
    </location>
</feature>
<proteinExistence type="inferred from homology"/>
<feature type="transmembrane region" description="Helical" evidence="6">
    <location>
        <begin position="1121"/>
        <end position="1137"/>
    </location>
</feature>
<feature type="transmembrane region" description="Helical" evidence="6">
    <location>
        <begin position="971"/>
        <end position="996"/>
    </location>
</feature>
<feature type="region of interest" description="Disordered" evidence="7">
    <location>
        <begin position="589"/>
        <end position="637"/>
    </location>
</feature>
<evidence type="ECO:0000256" key="5">
    <source>
        <dbReference type="ARBA" id="ARBA00023136"/>
    </source>
</evidence>
<feature type="compositionally biased region" description="Basic residues" evidence="7">
    <location>
        <begin position="614"/>
        <end position="628"/>
    </location>
</feature>
<feature type="domain" description="Pecanex C-terminal" evidence="8">
    <location>
        <begin position="1607"/>
        <end position="1836"/>
    </location>
</feature>
<feature type="region of interest" description="Disordered" evidence="7">
    <location>
        <begin position="510"/>
        <end position="552"/>
    </location>
</feature>
<keyword evidence="10" id="KW-1185">Reference proteome</keyword>
<comment type="caution">
    <text evidence="9">The sequence shown here is derived from an EMBL/GenBank/DDBJ whole genome shotgun (WGS) entry which is preliminary data.</text>
</comment>
<dbReference type="Pfam" id="PF05041">
    <property type="entry name" value="Pecanex_C"/>
    <property type="match status" value="1"/>
</dbReference>
<comment type="similarity">
    <text evidence="2 6">Belongs to the pecanex family.</text>
</comment>
<dbReference type="GO" id="GO:0007029">
    <property type="term" value="P:endoplasmic reticulum organization"/>
    <property type="evidence" value="ECO:0007669"/>
    <property type="project" value="TreeGrafter"/>
</dbReference>
<keyword evidence="3 6" id="KW-0812">Transmembrane</keyword>
<evidence type="ECO:0000313" key="9">
    <source>
        <dbReference type="EMBL" id="PVD26542.1"/>
    </source>
</evidence>
<dbReference type="OrthoDB" id="10037631at2759"/>
<feature type="region of interest" description="Disordered" evidence="7">
    <location>
        <begin position="440"/>
        <end position="469"/>
    </location>
</feature>
<organism evidence="9 10">
    <name type="scientific">Pomacea canaliculata</name>
    <name type="common">Golden apple snail</name>
    <dbReference type="NCBI Taxonomy" id="400727"/>
    <lineage>
        <taxon>Eukaryota</taxon>
        <taxon>Metazoa</taxon>
        <taxon>Spiralia</taxon>
        <taxon>Lophotrochozoa</taxon>
        <taxon>Mollusca</taxon>
        <taxon>Gastropoda</taxon>
        <taxon>Caenogastropoda</taxon>
        <taxon>Architaenioglossa</taxon>
        <taxon>Ampullarioidea</taxon>
        <taxon>Ampullariidae</taxon>
        <taxon>Pomacea</taxon>
    </lineage>
</organism>
<keyword evidence="4 6" id="KW-1133">Transmembrane helix</keyword>
<evidence type="ECO:0000256" key="7">
    <source>
        <dbReference type="SAM" id="MobiDB-lite"/>
    </source>
</evidence>
<evidence type="ECO:0000256" key="3">
    <source>
        <dbReference type="ARBA" id="ARBA00022692"/>
    </source>
</evidence>
<dbReference type="EMBL" id="PZQS01000008">
    <property type="protein sequence ID" value="PVD26542.1"/>
    <property type="molecule type" value="Genomic_DNA"/>
</dbReference>
<reference evidence="9 10" key="1">
    <citation type="submission" date="2018-04" db="EMBL/GenBank/DDBJ databases">
        <title>The genome of golden apple snail Pomacea canaliculata provides insight into stress tolerance and invasive adaptation.</title>
        <authorList>
            <person name="Liu C."/>
            <person name="Liu B."/>
            <person name="Ren Y."/>
            <person name="Zhang Y."/>
            <person name="Wang H."/>
            <person name="Li S."/>
            <person name="Jiang F."/>
            <person name="Yin L."/>
            <person name="Zhang G."/>
            <person name="Qian W."/>
            <person name="Fan W."/>
        </authorList>
    </citation>
    <scope>NUCLEOTIDE SEQUENCE [LARGE SCALE GENOMIC DNA]</scope>
    <source>
        <strain evidence="9">SZHN2017</strain>
        <tissue evidence="9">Muscle</tissue>
    </source>
</reference>
<feature type="transmembrane region" description="Helical" evidence="6">
    <location>
        <begin position="888"/>
        <end position="908"/>
    </location>
</feature>
<protein>
    <recommendedName>
        <fullName evidence="6">Pecanex-like protein</fullName>
    </recommendedName>
</protein>
<feature type="compositionally biased region" description="Polar residues" evidence="7">
    <location>
        <begin position="264"/>
        <end position="279"/>
    </location>
</feature>
<comment type="subcellular location">
    <subcellularLocation>
        <location evidence="1 6">Membrane</location>
        <topology evidence="1 6">Multi-pass membrane protein</topology>
    </subcellularLocation>
</comment>
<evidence type="ECO:0000259" key="8">
    <source>
        <dbReference type="Pfam" id="PF05041"/>
    </source>
</evidence>
<name>A0A2T7NZD7_POMCA</name>
<dbReference type="GO" id="GO:0005783">
    <property type="term" value="C:endoplasmic reticulum"/>
    <property type="evidence" value="ECO:0007669"/>
    <property type="project" value="TreeGrafter"/>
</dbReference>
<dbReference type="PANTHER" id="PTHR12372:SF7">
    <property type="entry name" value="PROTEIN PECANEX"/>
    <property type="match status" value="1"/>
</dbReference>
<sequence length="2060" mass="230622">MGSHILDILRQGIWASLTGGWFYDPQHDIFCNTVHLYMWMFLLAFPFVLYLTLDPTLVTWGIYCFVIGVAFTLVKLTNFKLHHVFNTGEVVEEDGKSENAESEDAVAKTSENRSIDKRECIEMTTIRIGHLAGGESTTEGDAELLTTRTKEPYVTHTEQEEIMNAGKGKAPLAEIEDGEIFSGAALMPFKEISPDSSLNENEINLGWRCGQNVPLTFTTQADIELLPHGSDCTQQSKAYKVESDFDPSSEHIPHHRLKHDPRLSHSTASAQDTSNSPILSTFRPIQPFHMSLPQRLRVIRAGESASESPRVHRPSSDSVIVTSSVDNDSARTRRKIHREGGFRIKHRSKNPRTLQGEQGHGKLDSGRTTDSGSTLVDKVQAPSLGIMEAYHQDSGIRNRKDQNAVSHQQVGEEGTGTIAAACCQDISSNRNMQQLYHHDDDSFTSADTTDSTSTMTNEDESSYELSSDHHPVSYQPLVGLECTTTPSSPSADELELMRSKGAIPKHYQRHSTHQTWKESTPAAAVSVSASKTKGQPEVLSTSPGSTDLSDPEEIRRKIIEILCDPDEHTEEIKQLQKLVKLRKNQGVTYDNQHKGKATEGSMDKGKADQAVSKKERRRRKPRPVKRRKDSPPPSVLTNMMLGTGAHLAASHDDTTDGAIHWFRDESGVWMSYVFGENSAGVATGIVEPDTWSESLSEKWSISSSGSSSTDVIETPQSEDRGDGILRNISLRGSLPVLAPSGDARSTQNMLHSYVQALLERNRTGLSECSSETDTTHANTHTTDKPRHFYKLWCFKKTFLKIRFDRLALLALLDRNLSLVEAGIAVLMAIAVGALGALVLTSNFYHDLWIFVFCFVVASCQYCLLKSVQPDAASPMHGYNHVIVFSRPFYFCLCCGLVVLLDYASKMAVPEPISVYGLSFTVASSLICARDFLLIFILCFPLLFTVGLLPQVNTFVMYILEQVDMHVFGGNASTGLVASTYCICRSVLSICILYGFAYGALEDVGKKHDCQKLGHEAAQNVLFSVLCGLMVALAYHLSRSASDPSTLWLLIKDSLIRQDVPDSEGTNKEELVDPLPRKLKSCLLQRLQSDLIVCIGATIFVFAVHVSTAFTSPVLQPVLSDVLYLMAASLGFIVHYIIPQLRKETPWLCFAHPFLKNREWDFFEVREPAKVMAFEKLFLALRFIERNIMYPVVFLCAVTTSAPHIVCKFKNFVGPLLVVVCGMKMLRFAMSDAPRQYMIITFTYFFFKYDYRTSTETFLIDYFFVSILFCKFSDLMLKMKFIITYIAPWQITWGSAFHAFAQPFSVPHSAMLFLQTAVSSIFSTPLNPFLGSAIFITSYVRPIKFWERDYNTKRVDHSNTRLASQLERNPGADDNNLNSIFYEHLTRSLQHSLCGDLLLGRWGGYTQGDCFIMASDYLNALVHIIEVGNGLVTFQLRGLEFRGTYCQQREVEAITEGIEDNEGFCCLEPGHLPHFLSLNATFNQRWLAWEVVVAKYVLEGYSISDISAASMLQVYELRKALITYYIKSIIYYTVRSPRLEEWTENLSIRQGLRTTADDNYVDLDPTFNAHVDEDYDHRLSGISRQSFCNMYLQWIQHCASRQDRETESDKSSMLVSLCYALSLLGRRALGAASNNSSRLFSVDVDFFLYGLHALFKGDFRITSPRDEWVFADMELMRRVVAPAIRMSLKLHQDHFTSPDDYEDNGALYDAITSYEQSMVISHEADPAWRNAVLSNVPSLLALRHVYDDGSDEYKIIMLNKRYLSFRVVKVNRECVRGLWAGQQQELIFLRNRNPERGSIQNAKQALRNMINSSCDQPIGYPIYVSPLTTSYSSTHEQLAGLPVVGGEFGLNSIKSFFKSAWQQMRRRCDATCAGGSSSLDMDHFCSGSHQATASALSQPCFGPGSTPAGICPMVTGGGLPTDIPLQNLGNRGSLVSTASSTSKPNALASLANLITDPALRDPPAQRVRIMDPAQVFDSINQGRLTDVQWPREDWRLKGGKGYWGEWVPRVGMEGTVVHRWQPGHRDVTRRSHLDKTILLMQLHDRYVPIAESGVIDLGAEV</sequence>
<feature type="compositionally biased region" description="Polar residues" evidence="7">
    <location>
        <begin position="538"/>
        <end position="548"/>
    </location>
</feature>
<evidence type="ECO:0000256" key="4">
    <source>
        <dbReference type="ARBA" id="ARBA00022989"/>
    </source>
</evidence>
<feature type="transmembrane region" description="Helical" evidence="6">
    <location>
        <begin position="931"/>
        <end position="959"/>
    </location>
</feature>
<dbReference type="InterPro" id="IPR007735">
    <property type="entry name" value="Pecanex_C"/>
</dbReference>
<feature type="transmembrane region" description="Helical" evidence="6">
    <location>
        <begin position="1086"/>
        <end position="1109"/>
    </location>
</feature>
<feature type="compositionally biased region" description="Low complexity" evidence="7">
    <location>
        <begin position="443"/>
        <end position="456"/>
    </location>
</feature>
<evidence type="ECO:0000256" key="1">
    <source>
        <dbReference type="ARBA" id="ARBA00004141"/>
    </source>
</evidence>
<keyword evidence="5 6" id="KW-0472">Membrane</keyword>
<accession>A0A2T7NZD7</accession>
<gene>
    <name evidence="9" type="ORF">C0Q70_14219</name>
</gene>
<evidence type="ECO:0000313" key="10">
    <source>
        <dbReference type="Proteomes" id="UP000245119"/>
    </source>
</evidence>
<feature type="transmembrane region" description="Helical" evidence="6">
    <location>
        <begin position="57"/>
        <end position="74"/>
    </location>
</feature>
<feature type="transmembrane region" description="Helical" evidence="6">
    <location>
        <begin position="1016"/>
        <end position="1036"/>
    </location>
</feature>